<accession>A0ABT9PVE5</accession>
<feature type="transmembrane region" description="Helical" evidence="1">
    <location>
        <begin position="144"/>
        <end position="170"/>
    </location>
</feature>
<evidence type="ECO:0000313" key="3">
    <source>
        <dbReference type="Proteomes" id="UP001241472"/>
    </source>
</evidence>
<evidence type="ECO:0000256" key="1">
    <source>
        <dbReference type="SAM" id="Phobius"/>
    </source>
</evidence>
<reference evidence="2 3" key="1">
    <citation type="submission" date="2023-07" db="EMBL/GenBank/DDBJ databases">
        <title>Sorghum-associated microbial communities from plants grown in Nebraska, USA.</title>
        <authorList>
            <person name="Schachtman D."/>
        </authorList>
    </citation>
    <scope>NUCLEOTIDE SEQUENCE [LARGE SCALE GENOMIC DNA]</scope>
    <source>
        <strain evidence="2 3">DS1307</strain>
    </source>
</reference>
<name>A0ABT9PVE5_9HYPH</name>
<gene>
    <name evidence="2" type="ORF">J2T09_002456</name>
</gene>
<organism evidence="2 3">
    <name type="scientific">Neorhizobium huautlense</name>
    <dbReference type="NCBI Taxonomy" id="67774"/>
    <lineage>
        <taxon>Bacteria</taxon>
        <taxon>Pseudomonadati</taxon>
        <taxon>Pseudomonadota</taxon>
        <taxon>Alphaproteobacteria</taxon>
        <taxon>Hyphomicrobiales</taxon>
        <taxon>Rhizobiaceae</taxon>
        <taxon>Rhizobium/Agrobacterium group</taxon>
        <taxon>Neorhizobium</taxon>
    </lineage>
</organism>
<comment type="caution">
    <text evidence="2">The sequence shown here is derived from an EMBL/GenBank/DDBJ whole genome shotgun (WGS) entry which is preliminary data.</text>
</comment>
<keyword evidence="3" id="KW-1185">Reference proteome</keyword>
<evidence type="ECO:0000313" key="2">
    <source>
        <dbReference type="EMBL" id="MDP9837699.1"/>
    </source>
</evidence>
<feature type="transmembrane region" description="Helical" evidence="1">
    <location>
        <begin position="102"/>
        <end position="124"/>
    </location>
</feature>
<keyword evidence="1" id="KW-1133">Transmembrane helix</keyword>
<proteinExistence type="predicted"/>
<keyword evidence="1" id="KW-0812">Transmembrane</keyword>
<protein>
    <submittedName>
        <fullName evidence="2">Uncharacterized protein</fullName>
    </submittedName>
</protein>
<dbReference type="EMBL" id="JAUSRF010000007">
    <property type="protein sequence ID" value="MDP9837699.1"/>
    <property type="molecule type" value="Genomic_DNA"/>
</dbReference>
<sequence>MLGVGKVKKIEGTVAQLSQHQLMRDGAYYEFVTIDADDGNSYKIKRVIAGADVNQDLQVGNHLALYVLPFRNFFTAFLKRNVILATETERGVSAGLRLSKQVFAFLGTAFMVGFLSVPYLWLMTTAIASTYAVRREFGGSTDGFGFAWLMGTIPLWPFLHLLVVMAIIMIKANIVKLRLTGGRRTQTLSNGRVLQEL</sequence>
<dbReference type="Proteomes" id="UP001241472">
    <property type="component" value="Unassembled WGS sequence"/>
</dbReference>
<keyword evidence="1" id="KW-0472">Membrane</keyword>
<dbReference type="RefSeq" id="WP_306834689.1">
    <property type="nucleotide sequence ID" value="NZ_JAUSRF010000007.1"/>
</dbReference>